<dbReference type="Proteomes" id="UP000182444">
    <property type="component" value="Chromosome 1F"/>
</dbReference>
<accession>A0A1D8NNN2</accession>
<dbReference type="AlphaFoldDB" id="A0A1D8NNN2"/>
<proteinExistence type="predicted"/>
<evidence type="ECO:0000256" key="1">
    <source>
        <dbReference type="SAM" id="SignalP"/>
    </source>
</evidence>
<evidence type="ECO:0000313" key="3">
    <source>
        <dbReference type="Proteomes" id="UP000182444"/>
    </source>
</evidence>
<dbReference type="GeneID" id="94583984"/>
<protein>
    <submittedName>
        <fullName evidence="2">Uncharacterized protein</fullName>
    </submittedName>
</protein>
<organism evidence="2 3">
    <name type="scientific">Yarrowia lipolytica</name>
    <name type="common">Candida lipolytica</name>
    <dbReference type="NCBI Taxonomy" id="4952"/>
    <lineage>
        <taxon>Eukaryota</taxon>
        <taxon>Fungi</taxon>
        <taxon>Dikarya</taxon>
        <taxon>Ascomycota</taxon>
        <taxon>Saccharomycotina</taxon>
        <taxon>Dipodascomycetes</taxon>
        <taxon>Dipodascales</taxon>
        <taxon>Dipodascales incertae sedis</taxon>
        <taxon>Yarrowia</taxon>
    </lineage>
</organism>
<reference evidence="2 3" key="1">
    <citation type="journal article" date="2016" name="PLoS ONE">
        <title>Sequence Assembly of Yarrowia lipolytica Strain W29/CLIB89 Shows Transposable Element Diversity.</title>
        <authorList>
            <person name="Magnan C."/>
            <person name="Yu J."/>
            <person name="Chang I."/>
            <person name="Jahn E."/>
            <person name="Kanomata Y."/>
            <person name="Wu J."/>
            <person name="Zeller M."/>
            <person name="Oakes M."/>
            <person name="Baldi P."/>
            <person name="Sandmeyer S."/>
        </authorList>
    </citation>
    <scope>NUCLEOTIDE SEQUENCE [LARGE SCALE GENOMIC DNA]</scope>
    <source>
        <strain evidence="3">CLIB89(W29)</strain>
    </source>
</reference>
<feature type="chain" id="PRO_5009110628" evidence="1">
    <location>
        <begin position="28"/>
        <end position="67"/>
    </location>
</feature>
<dbReference type="RefSeq" id="XP_068139505.1">
    <property type="nucleotide sequence ID" value="XM_068283404.1"/>
</dbReference>
<dbReference type="VEuPathDB" id="FungiDB:YALI1_F20182g"/>
<name>A0A1D8NNN2_YARLL</name>
<feature type="signal peptide" evidence="1">
    <location>
        <begin position="1"/>
        <end position="27"/>
    </location>
</feature>
<gene>
    <name evidence="2" type="ORF">YALI1_F20182g</name>
</gene>
<evidence type="ECO:0000313" key="2">
    <source>
        <dbReference type="EMBL" id="AOW07208.1"/>
    </source>
</evidence>
<keyword evidence="1" id="KW-0732">Signal</keyword>
<sequence>MYSWTGSPPALHLLILTLGTISAAISADKGVRVGSSGWVLVQTIPGLQKKTCGGAVTDYTNMSIDSR</sequence>
<dbReference type="EMBL" id="CP017558">
    <property type="protein sequence ID" value="AOW07208.1"/>
    <property type="molecule type" value="Genomic_DNA"/>
</dbReference>